<reference evidence="2" key="1">
    <citation type="submission" date="2014-09" db="EMBL/GenBank/DDBJ databases">
        <authorList>
            <person name="Magalhaes I.L.F."/>
            <person name="Oliveira U."/>
            <person name="Santos F.R."/>
            <person name="Vidigal T.H.D.A."/>
            <person name="Brescovit A.D."/>
            <person name="Santos A.J."/>
        </authorList>
    </citation>
    <scope>NUCLEOTIDE SEQUENCE</scope>
    <source>
        <tissue evidence="2">Shoot tissue taken approximately 20 cm above the soil surface</tissue>
    </source>
</reference>
<accession>A0A0A9U0D3</accession>
<dbReference type="AlphaFoldDB" id="A0A0A9U0D3"/>
<protein>
    <submittedName>
        <fullName evidence="2">Uncharacterized protein</fullName>
    </submittedName>
</protein>
<organism evidence="2">
    <name type="scientific">Arundo donax</name>
    <name type="common">Giant reed</name>
    <name type="synonym">Donax arundinaceus</name>
    <dbReference type="NCBI Taxonomy" id="35708"/>
    <lineage>
        <taxon>Eukaryota</taxon>
        <taxon>Viridiplantae</taxon>
        <taxon>Streptophyta</taxon>
        <taxon>Embryophyta</taxon>
        <taxon>Tracheophyta</taxon>
        <taxon>Spermatophyta</taxon>
        <taxon>Magnoliopsida</taxon>
        <taxon>Liliopsida</taxon>
        <taxon>Poales</taxon>
        <taxon>Poaceae</taxon>
        <taxon>PACMAD clade</taxon>
        <taxon>Arundinoideae</taxon>
        <taxon>Arundineae</taxon>
        <taxon>Arundo</taxon>
    </lineage>
</organism>
<feature type="compositionally biased region" description="Low complexity" evidence="1">
    <location>
        <begin position="174"/>
        <end position="196"/>
    </location>
</feature>
<dbReference type="PANTHER" id="PTHR34222:SF100">
    <property type="entry name" value="CCHC-TYPE DOMAIN-CONTAINING PROTEIN"/>
    <property type="match status" value="1"/>
</dbReference>
<name>A0A0A9U0D3_ARUDO</name>
<dbReference type="PANTHER" id="PTHR34222">
    <property type="entry name" value="GAG_PRE-INTEGRS DOMAIN-CONTAINING PROTEIN"/>
    <property type="match status" value="1"/>
</dbReference>
<evidence type="ECO:0000313" key="2">
    <source>
        <dbReference type="EMBL" id="JAD18206.1"/>
    </source>
</evidence>
<dbReference type="EMBL" id="GBRH01279689">
    <property type="protein sequence ID" value="JAD18206.1"/>
    <property type="molecule type" value="Transcribed_RNA"/>
</dbReference>
<reference evidence="2" key="2">
    <citation type="journal article" date="2015" name="Data Brief">
        <title>Shoot transcriptome of the giant reed, Arundo donax.</title>
        <authorList>
            <person name="Barrero R.A."/>
            <person name="Guerrero F.D."/>
            <person name="Moolhuijzen P."/>
            <person name="Goolsby J.A."/>
            <person name="Tidwell J."/>
            <person name="Bellgard S.E."/>
            <person name="Bellgard M.I."/>
        </authorList>
    </citation>
    <scope>NUCLEOTIDE SEQUENCE</scope>
    <source>
        <tissue evidence="2">Shoot tissue taken approximately 20 cm above the soil surface</tissue>
    </source>
</reference>
<sequence length="215" mass="23192">MSTVWCQLDSLGPQLSPTTSPSCKNQESHLELRQLYDFLTRLCPEFEPVHGQLLAHHPSVSLVDALTAVRTEEVRLHSAGLLQHPSVLATHSVASTPVAPYPAAPSHSGGRYDLHCKYCDKDGHLESYCFKKKDLARRDGSPPKTSDGLGTESYDTQEILMLLRRLATSTSLASAASVTQTSASSGSAGSATLPPSTSTSRLPQRGSDWFWPSSS</sequence>
<evidence type="ECO:0000256" key="1">
    <source>
        <dbReference type="SAM" id="MobiDB-lite"/>
    </source>
</evidence>
<proteinExistence type="predicted"/>
<feature type="region of interest" description="Disordered" evidence="1">
    <location>
        <begin position="174"/>
        <end position="215"/>
    </location>
</feature>